<evidence type="ECO:0000259" key="3">
    <source>
        <dbReference type="Pfam" id="PF01408"/>
    </source>
</evidence>
<organism evidence="5 6">
    <name type="scientific">Aquisphaera giovannonii</name>
    <dbReference type="NCBI Taxonomy" id="406548"/>
    <lineage>
        <taxon>Bacteria</taxon>
        <taxon>Pseudomonadati</taxon>
        <taxon>Planctomycetota</taxon>
        <taxon>Planctomycetia</taxon>
        <taxon>Isosphaerales</taxon>
        <taxon>Isosphaeraceae</taxon>
        <taxon>Aquisphaera</taxon>
    </lineage>
</organism>
<dbReference type="InterPro" id="IPR055170">
    <property type="entry name" value="GFO_IDH_MocA-like_dom"/>
</dbReference>
<dbReference type="Proteomes" id="UP000324233">
    <property type="component" value="Chromosome"/>
</dbReference>
<proteinExistence type="inferred from homology"/>
<keyword evidence="6" id="KW-1185">Reference proteome</keyword>
<dbReference type="Gene3D" id="3.40.50.720">
    <property type="entry name" value="NAD(P)-binding Rossmann-like Domain"/>
    <property type="match status" value="1"/>
</dbReference>
<protein>
    <submittedName>
        <fullName evidence="5">1,5-anhydro-D-fructose reductase</fullName>
        <ecNumber evidence="5">1.1.1.292</ecNumber>
    </submittedName>
</protein>
<dbReference type="InterPro" id="IPR050984">
    <property type="entry name" value="Gfo/Idh/MocA_domain"/>
</dbReference>
<gene>
    <name evidence="5" type="primary">afr_2</name>
    <name evidence="5" type="ORF">OJF2_68930</name>
</gene>
<dbReference type="KEGG" id="agv:OJF2_68930"/>
<comment type="similarity">
    <text evidence="1">Belongs to the Gfo/Idh/MocA family.</text>
</comment>
<evidence type="ECO:0000313" key="6">
    <source>
        <dbReference type="Proteomes" id="UP000324233"/>
    </source>
</evidence>
<accession>A0A5B9WDZ9</accession>
<dbReference type="GO" id="GO:0000166">
    <property type="term" value="F:nucleotide binding"/>
    <property type="evidence" value="ECO:0007669"/>
    <property type="project" value="InterPro"/>
</dbReference>
<feature type="domain" description="Gfo/Idh/MocA-like oxidoreductase N-terminal" evidence="3">
    <location>
        <begin position="37"/>
        <end position="156"/>
    </location>
</feature>
<evidence type="ECO:0000313" key="5">
    <source>
        <dbReference type="EMBL" id="QEH38295.1"/>
    </source>
</evidence>
<dbReference type="PANTHER" id="PTHR22604">
    <property type="entry name" value="OXIDOREDUCTASES"/>
    <property type="match status" value="1"/>
</dbReference>
<dbReference type="PANTHER" id="PTHR22604:SF105">
    <property type="entry name" value="TRANS-1,2-DIHYDROBENZENE-1,2-DIOL DEHYDROGENASE"/>
    <property type="match status" value="1"/>
</dbReference>
<feature type="domain" description="GFO/IDH/MocA-like oxidoreductase" evidence="4">
    <location>
        <begin position="172"/>
        <end position="280"/>
    </location>
</feature>
<dbReference type="Gene3D" id="3.30.360.10">
    <property type="entry name" value="Dihydrodipicolinate Reductase, domain 2"/>
    <property type="match status" value="1"/>
</dbReference>
<dbReference type="AlphaFoldDB" id="A0A5B9WDZ9"/>
<evidence type="ECO:0000259" key="4">
    <source>
        <dbReference type="Pfam" id="PF22725"/>
    </source>
</evidence>
<dbReference type="Pfam" id="PF22725">
    <property type="entry name" value="GFO_IDH_MocA_C3"/>
    <property type="match status" value="1"/>
</dbReference>
<dbReference type="Pfam" id="PF01408">
    <property type="entry name" value="GFO_IDH_MocA"/>
    <property type="match status" value="1"/>
</dbReference>
<evidence type="ECO:0000256" key="1">
    <source>
        <dbReference type="ARBA" id="ARBA00010928"/>
    </source>
</evidence>
<evidence type="ECO:0000256" key="2">
    <source>
        <dbReference type="ARBA" id="ARBA00023002"/>
    </source>
</evidence>
<keyword evidence="2 5" id="KW-0560">Oxidoreductase</keyword>
<dbReference type="EMBL" id="CP042997">
    <property type="protein sequence ID" value="QEH38295.1"/>
    <property type="molecule type" value="Genomic_DNA"/>
</dbReference>
<name>A0A5B9WDZ9_9BACT</name>
<dbReference type="InterPro" id="IPR036291">
    <property type="entry name" value="NAD(P)-bd_dom_sf"/>
</dbReference>
<reference evidence="5 6" key="1">
    <citation type="submission" date="2019-08" db="EMBL/GenBank/DDBJ databases">
        <title>Deep-cultivation of Planctomycetes and their phenomic and genomic characterization uncovers novel biology.</title>
        <authorList>
            <person name="Wiegand S."/>
            <person name="Jogler M."/>
            <person name="Boedeker C."/>
            <person name="Pinto D."/>
            <person name="Vollmers J."/>
            <person name="Rivas-Marin E."/>
            <person name="Kohn T."/>
            <person name="Peeters S.H."/>
            <person name="Heuer A."/>
            <person name="Rast P."/>
            <person name="Oberbeckmann S."/>
            <person name="Bunk B."/>
            <person name="Jeske O."/>
            <person name="Meyerdierks A."/>
            <person name="Storesund J.E."/>
            <person name="Kallscheuer N."/>
            <person name="Luecker S."/>
            <person name="Lage O.M."/>
            <person name="Pohl T."/>
            <person name="Merkel B.J."/>
            <person name="Hornburger P."/>
            <person name="Mueller R.-W."/>
            <person name="Bruemmer F."/>
            <person name="Labrenz M."/>
            <person name="Spormann A.M."/>
            <person name="Op den Camp H."/>
            <person name="Overmann J."/>
            <person name="Amann R."/>
            <person name="Jetten M.S.M."/>
            <person name="Mascher T."/>
            <person name="Medema M.H."/>
            <person name="Devos D.P."/>
            <person name="Kaster A.-K."/>
            <person name="Ovreas L."/>
            <person name="Rohde M."/>
            <person name="Galperin M.Y."/>
            <person name="Jogler C."/>
        </authorList>
    </citation>
    <scope>NUCLEOTIDE SEQUENCE [LARGE SCALE GENOMIC DNA]</scope>
    <source>
        <strain evidence="5 6">OJF2</strain>
    </source>
</reference>
<dbReference type="SUPFAM" id="SSF51735">
    <property type="entry name" value="NAD(P)-binding Rossmann-fold domains"/>
    <property type="match status" value="1"/>
</dbReference>
<dbReference type="EC" id="1.1.1.292" evidence="5"/>
<dbReference type="SUPFAM" id="SSF55347">
    <property type="entry name" value="Glyceraldehyde-3-phosphate dehydrogenase-like, C-terminal domain"/>
    <property type="match status" value="1"/>
</dbReference>
<dbReference type="RefSeq" id="WP_246196287.1">
    <property type="nucleotide sequence ID" value="NZ_CP042997.1"/>
</dbReference>
<dbReference type="InterPro" id="IPR000683">
    <property type="entry name" value="Gfo/Idh/MocA-like_OxRdtase_N"/>
</dbReference>
<dbReference type="GO" id="GO:0033712">
    <property type="term" value="F:1,5-anhydro-D-fructose reductase (1,5-anhydro-D-mannitol-forming) activity"/>
    <property type="evidence" value="ECO:0007669"/>
    <property type="project" value="UniProtKB-EC"/>
</dbReference>
<sequence length="363" mass="38336">MEVRDGLVEAAAVCDHRPGSRRFLGPRTPGGADTMTLRWGILGCARISRRGLIPGIEGSRTGELAAIASRDGAKARAWGAEFRIPRPHDSYEALVADPDLDAVYIPLPNELHAPWVKAAADAGKHVLCEKPLALDAAEAAAMVAHCRDRGVILMEAFMWRHQPRTRGLLGHLAGGLIGELRLVRASFSFPIEAGDWRLDPARGGGAVWDVGCYGVSTARLFAGTEPEGIRARAHFGPSGVDMSLAATLSFPGGVLASIDCSFEQPFRCAYELVGTRGVIEVPDAYLPPAASPALAHVRTIGSGSDSDAGTDRSRVLEFPAVDQYAEMVDAFAASVAAGRLLAPAEDGLAQMRALDAVLAAARD</sequence>